<evidence type="ECO:0000259" key="1">
    <source>
        <dbReference type="Pfam" id="PF00561"/>
    </source>
</evidence>
<gene>
    <name evidence="2" type="ORF">F5544_29250</name>
</gene>
<dbReference type="SUPFAM" id="SSF53474">
    <property type="entry name" value="alpha/beta-Hydrolases"/>
    <property type="match status" value="1"/>
</dbReference>
<accession>A0A6G9YK70</accession>
<feature type="domain" description="AB hydrolase-1" evidence="1">
    <location>
        <begin position="71"/>
        <end position="169"/>
    </location>
</feature>
<dbReference type="PANTHER" id="PTHR43433:SF5">
    <property type="entry name" value="AB HYDROLASE-1 DOMAIN-CONTAINING PROTEIN"/>
    <property type="match status" value="1"/>
</dbReference>
<dbReference type="Pfam" id="PF00561">
    <property type="entry name" value="Abhydrolase_1"/>
    <property type="match status" value="1"/>
</dbReference>
<keyword evidence="2" id="KW-0378">Hydrolase</keyword>
<dbReference type="GO" id="GO:0016787">
    <property type="term" value="F:hydrolase activity"/>
    <property type="evidence" value="ECO:0007669"/>
    <property type="project" value="UniProtKB-KW"/>
</dbReference>
<keyword evidence="3" id="KW-1185">Reference proteome</keyword>
<dbReference type="KEGG" id="nah:F5544_29250"/>
<dbReference type="EMBL" id="CP046172">
    <property type="protein sequence ID" value="QIS13695.1"/>
    <property type="molecule type" value="Genomic_DNA"/>
</dbReference>
<reference evidence="2 3" key="1">
    <citation type="journal article" date="2019" name="ACS Chem. Biol.">
        <title>Identification and Mobilization of a Cryptic Antibiotic Biosynthesis Gene Locus from a Human-Pathogenic Nocardia Isolate.</title>
        <authorList>
            <person name="Herisse M."/>
            <person name="Ishida K."/>
            <person name="Porter J.L."/>
            <person name="Howden B."/>
            <person name="Hertweck C."/>
            <person name="Stinear T.P."/>
            <person name="Pidot S.J."/>
        </authorList>
    </citation>
    <scope>NUCLEOTIDE SEQUENCE [LARGE SCALE GENOMIC DNA]</scope>
    <source>
        <strain evidence="2 3">AUSMDU00012717</strain>
    </source>
</reference>
<protein>
    <submittedName>
        <fullName evidence="2">Alpha/beta fold hydrolase</fullName>
    </submittedName>
</protein>
<name>A0A6G9YK70_9NOCA</name>
<evidence type="ECO:0000313" key="3">
    <source>
        <dbReference type="Proteomes" id="UP000503540"/>
    </source>
</evidence>
<dbReference type="InterPro" id="IPR050471">
    <property type="entry name" value="AB_hydrolase"/>
</dbReference>
<sequence length="297" mass="31215">MPAVALGQAGGADGCRHRISSVQLRSVSSVNTELREHVNRDDELPSARMTKFRTWDGLELNYRVWEGSGTPVILQHGVVADTNANWMSTGVVGALQAAGRTVVSLDARGHGRSDKPHDAASYSWAAMAKDVSALYDELGLDSVVQVGYSMGAIISLLVAAADERVTRLAIGGVGSGVIDCGGVDRRVIELTELHAAMRGEQAPDLAVMFRILADAVHADKVAIEAVATGLDDRPIRDLSEITVPTLVLAGDKDPFAAEPERLAAALPNAKLELVPGDHLLAVTAPAFSAALVNFVAA</sequence>
<proteinExistence type="predicted"/>
<dbReference type="AlphaFoldDB" id="A0A6G9YK70"/>
<dbReference type="InterPro" id="IPR000073">
    <property type="entry name" value="AB_hydrolase_1"/>
</dbReference>
<dbReference type="Proteomes" id="UP000503540">
    <property type="component" value="Chromosome"/>
</dbReference>
<evidence type="ECO:0000313" key="2">
    <source>
        <dbReference type="EMBL" id="QIS13695.1"/>
    </source>
</evidence>
<dbReference type="Gene3D" id="3.40.50.1820">
    <property type="entry name" value="alpha/beta hydrolase"/>
    <property type="match status" value="1"/>
</dbReference>
<organism evidence="2 3">
    <name type="scientific">Nocardia arthritidis</name>
    <dbReference type="NCBI Taxonomy" id="228602"/>
    <lineage>
        <taxon>Bacteria</taxon>
        <taxon>Bacillati</taxon>
        <taxon>Actinomycetota</taxon>
        <taxon>Actinomycetes</taxon>
        <taxon>Mycobacteriales</taxon>
        <taxon>Nocardiaceae</taxon>
        <taxon>Nocardia</taxon>
    </lineage>
</organism>
<dbReference type="PANTHER" id="PTHR43433">
    <property type="entry name" value="HYDROLASE, ALPHA/BETA FOLD FAMILY PROTEIN"/>
    <property type="match status" value="1"/>
</dbReference>
<dbReference type="InterPro" id="IPR029058">
    <property type="entry name" value="AB_hydrolase_fold"/>
</dbReference>